<evidence type="ECO:0000313" key="3">
    <source>
        <dbReference type="Proteomes" id="UP000562352"/>
    </source>
</evidence>
<protein>
    <submittedName>
        <fullName evidence="2">Uncharacterized protein</fullName>
    </submittedName>
</protein>
<evidence type="ECO:0000256" key="1">
    <source>
        <dbReference type="SAM" id="MobiDB-lite"/>
    </source>
</evidence>
<dbReference type="AlphaFoldDB" id="A0A841D926"/>
<gene>
    <name evidence="2" type="ORF">FHS22_005751</name>
</gene>
<dbReference type="RefSeq" id="WP_377297134.1">
    <property type="nucleotide sequence ID" value="NZ_BAAAWZ010000001.1"/>
</dbReference>
<accession>A0A841D926</accession>
<organism evidence="2 3">
    <name type="scientific">Planomonospora venezuelensis</name>
    <dbReference type="NCBI Taxonomy" id="1999"/>
    <lineage>
        <taxon>Bacteria</taxon>
        <taxon>Bacillati</taxon>
        <taxon>Actinomycetota</taxon>
        <taxon>Actinomycetes</taxon>
        <taxon>Streptosporangiales</taxon>
        <taxon>Streptosporangiaceae</taxon>
        <taxon>Planomonospora</taxon>
    </lineage>
</organism>
<feature type="region of interest" description="Disordered" evidence="1">
    <location>
        <begin position="51"/>
        <end position="78"/>
    </location>
</feature>
<feature type="compositionally biased region" description="Basic and acidic residues" evidence="1">
    <location>
        <begin position="53"/>
        <end position="62"/>
    </location>
</feature>
<proteinExistence type="predicted"/>
<dbReference type="Proteomes" id="UP000562352">
    <property type="component" value="Unassembled WGS sequence"/>
</dbReference>
<dbReference type="EMBL" id="JACHJJ010000023">
    <property type="protein sequence ID" value="MBB5966460.1"/>
    <property type="molecule type" value="Genomic_DNA"/>
</dbReference>
<name>A0A841D926_PLAVE</name>
<evidence type="ECO:0000313" key="2">
    <source>
        <dbReference type="EMBL" id="MBB5966460.1"/>
    </source>
</evidence>
<keyword evidence="3" id="KW-1185">Reference proteome</keyword>
<reference evidence="2 3" key="1">
    <citation type="submission" date="2020-08" db="EMBL/GenBank/DDBJ databases">
        <title>Genomic Encyclopedia of Type Strains, Phase III (KMG-III): the genomes of soil and plant-associated and newly described type strains.</title>
        <authorList>
            <person name="Whitman W."/>
        </authorList>
    </citation>
    <scope>NUCLEOTIDE SEQUENCE [LARGE SCALE GENOMIC DNA]</scope>
    <source>
        <strain evidence="2 3">CECT 3303</strain>
    </source>
</reference>
<comment type="caution">
    <text evidence="2">The sequence shown here is derived from an EMBL/GenBank/DDBJ whole genome shotgun (WGS) entry which is preliminary data.</text>
</comment>
<sequence length="78" mass="8236">MADRAATATAAFLLGGPLQRRGHLAVQDRPDGVVVGPDRGGVHADQVEIGLPEGRDRGDHRLHQAIQDASHAPEANRS</sequence>